<feature type="compositionally biased region" description="Acidic residues" evidence="1">
    <location>
        <begin position="108"/>
        <end position="125"/>
    </location>
</feature>
<dbReference type="EMBL" id="JBCLUF010000004">
    <property type="protein sequence ID" value="MEY8661640.1"/>
    <property type="molecule type" value="Genomic_DNA"/>
</dbReference>
<name>A0ABV4DMD4_9LACO</name>
<keyword evidence="2" id="KW-0472">Membrane</keyword>
<sequence>MQCPKCGKNNLPNAKFCENCGQDLTTVQQNLIQPLPPKKNNAGKYILGVFIGLLLSLVAVGAVIVGHNYLAKRPVKSEHKLKTSTYTKEDQKKAQAESSSSEETGSSESEEDSSTETESESTTEDPDSKVPSPLLAAGQTTAWTTNPAGSGDEQIIVIQGTDTVMMSHNTQTPSGTTMHNDGTFTIRSANSDGTSFTIMNNTAEVGKVEISGETLTLHQQGQTIVYHFKQYYTSDSSASETSAEGSSSDNFYEAD</sequence>
<feature type="domain" description="Zinc-ribbon" evidence="3">
    <location>
        <begin position="3"/>
        <end position="23"/>
    </location>
</feature>
<accession>A0ABV4DMD4</accession>
<feature type="region of interest" description="Disordered" evidence="1">
    <location>
        <begin position="236"/>
        <end position="255"/>
    </location>
</feature>
<evidence type="ECO:0000256" key="1">
    <source>
        <dbReference type="SAM" id="MobiDB-lite"/>
    </source>
</evidence>
<evidence type="ECO:0000259" key="3">
    <source>
        <dbReference type="Pfam" id="PF13240"/>
    </source>
</evidence>
<gene>
    <name evidence="4" type="ORF">AALT52_01845</name>
</gene>
<dbReference type="InterPro" id="IPR026870">
    <property type="entry name" value="Zinc_ribbon_dom"/>
</dbReference>
<keyword evidence="2" id="KW-1133">Transmembrane helix</keyword>
<feature type="transmembrane region" description="Helical" evidence="2">
    <location>
        <begin position="45"/>
        <end position="70"/>
    </location>
</feature>
<reference evidence="4 5" key="1">
    <citation type="submission" date="2024-03" db="EMBL/GenBank/DDBJ databases">
        <title>Mouse gut bacterial collection (mGBC) of GemPharmatech.</title>
        <authorList>
            <person name="He Y."/>
            <person name="Dong L."/>
            <person name="Wu D."/>
            <person name="Gao X."/>
            <person name="Lin Z."/>
        </authorList>
    </citation>
    <scope>NUCLEOTIDE SEQUENCE [LARGE SCALE GENOMIC DNA]</scope>
    <source>
        <strain evidence="4 5">15-30</strain>
    </source>
</reference>
<protein>
    <submittedName>
        <fullName evidence="4">Zinc ribbon domain-containing protein</fullName>
    </submittedName>
</protein>
<feature type="compositionally biased region" description="Basic and acidic residues" evidence="1">
    <location>
        <begin position="81"/>
        <end position="95"/>
    </location>
</feature>
<dbReference type="Pfam" id="PF13240">
    <property type="entry name" value="Zn_Ribbon_1"/>
    <property type="match status" value="1"/>
</dbReference>
<evidence type="ECO:0000256" key="2">
    <source>
        <dbReference type="SAM" id="Phobius"/>
    </source>
</evidence>
<dbReference type="RefSeq" id="WP_369940657.1">
    <property type="nucleotide sequence ID" value="NZ_JBCLUF010000004.1"/>
</dbReference>
<evidence type="ECO:0000313" key="5">
    <source>
        <dbReference type="Proteomes" id="UP001565236"/>
    </source>
</evidence>
<feature type="region of interest" description="Disordered" evidence="1">
    <location>
        <begin position="81"/>
        <end position="134"/>
    </location>
</feature>
<feature type="compositionally biased region" description="Low complexity" evidence="1">
    <location>
        <begin position="97"/>
        <end position="107"/>
    </location>
</feature>
<keyword evidence="5" id="KW-1185">Reference proteome</keyword>
<feature type="compositionally biased region" description="Low complexity" evidence="1">
    <location>
        <begin position="236"/>
        <end position="249"/>
    </location>
</feature>
<evidence type="ECO:0000313" key="4">
    <source>
        <dbReference type="EMBL" id="MEY8661640.1"/>
    </source>
</evidence>
<proteinExistence type="predicted"/>
<dbReference type="Proteomes" id="UP001565236">
    <property type="component" value="Unassembled WGS sequence"/>
</dbReference>
<organism evidence="4 5">
    <name type="scientific">Ligilactobacillus faecis</name>
    <dbReference type="NCBI Taxonomy" id="762833"/>
    <lineage>
        <taxon>Bacteria</taxon>
        <taxon>Bacillati</taxon>
        <taxon>Bacillota</taxon>
        <taxon>Bacilli</taxon>
        <taxon>Lactobacillales</taxon>
        <taxon>Lactobacillaceae</taxon>
        <taxon>Ligilactobacillus</taxon>
    </lineage>
</organism>
<keyword evidence="2" id="KW-0812">Transmembrane</keyword>
<comment type="caution">
    <text evidence="4">The sequence shown here is derived from an EMBL/GenBank/DDBJ whole genome shotgun (WGS) entry which is preliminary data.</text>
</comment>